<keyword evidence="5" id="KW-1185">Reference proteome</keyword>
<accession>A0ABU5N4H7</accession>
<evidence type="ECO:0000256" key="1">
    <source>
        <dbReference type="ARBA" id="ARBA00009670"/>
    </source>
</evidence>
<dbReference type="InterPro" id="IPR050154">
    <property type="entry name" value="UbiB_kinase"/>
</dbReference>
<dbReference type="PANTHER" id="PTHR10566">
    <property type="entry name" value="CHAPERONE-ACTIVITY OF BC1 COMPLEX CABC1 -RELATED"/>
    <property type="match status" value="1"/>
</dbReference>
<dbReference type="CDD" id="cd05121">
    <property type="entry name" value="ABC1_ADCK3-like"/>
    <property type="match status" value="1"/>
</dbReference>
<dbReference type="Proteomes" id="UP001291912">
    <property type="component" value="Unassembled WGS sequence"/>
</dbReference>
<feature type="transmembrane region" description="Helical" evidence="2">
    <location>
        <begin position="627"/>
        <end position="645"/>
    </location>
</feature>
<dbReference type="InterPro" id="IPR011009">
    <property type="entry name" value="Kinase-like_dom_sf"/>
</dbReference>
<gene>
    <name evidence="4" type="ORF">R2Q92_04060</name>
</gene>
<evidence type="ECO:0000259" key="3">
    <source>
        <dbReference type="PROSITE" id="PS50011"/>
    </source>
</evidence>
<feature type="transmembrane region" description="Helical" evidence="2">
    <location>
        <begin position="74"/>
        <end position="99"/>
    </location>
</feature>
<dbReference type="EMBL" id="JAWJYN010000001">
    <property type="protein sequence ID" value="MDZ8160997.1"/>
    <property type="molecule type" value="Genomic_DNA"/>
</dbReference>
<name>A0ABU5N4H7_9MICO</name>
<feature type="transmembrane region" description="Helical" evidence="2">
    <location>
        <begin position="35"/>
        <end position="54"/>
    </location>
</feature>
<evidence type="ECO:0000313" key="5">
    <source>
        <dbReference type="Proteomes" id="UP001291912"/>
    </source>
</evidence>
<dbReference type="Gene3D" id="1.10.510.10">
    <property type="entry name" value="Transferase(Phosphotransferase) domain 1"/>
    <property type="match status" value="1"/>
</dbReference>
<protein>
    <submittedName>
        <fullName evidence="4">AarF/UbiB family protein</fullName>
    </submittedName>
</protein>
<keyword evidence="2" id="KW-1133">Transmembrane helix</keyword>
<dbReference type="InterPro" id="IPR004147">
    <property type="entry name" value="ABC1_dom"/>
</dbReference>
<feature type="transmembrane region" description="Helical" evidence="2">
    <location>
        <begin position="6"/>
        <end position="23"/>
    </location>
</feature>
<dbReference type="Pfam" id="PF03109">
    <property type="entry name" value="ABC1"/>
    <property type="match status" value="1"/>
</dbReference>
<organism evidence="4 5">
    <name type="scientific">Microbacterium aquimaris</name>
    <dbReference type="NCBI Taxonomy" id="459816"/>
    <lineage>
        <taxon>Bacteria</taxon>
        <taxon>Bacillati</taxon>
        <taxon>Actinomycetota</taxon>
        <taxon>Actinomycetes</taxon>
        <taxon>Micrococcales</taxon>
        <taxon>Microbacteriaceae</taxon>
        <taxon>Microbacterium</taxon>
    </lineage>
</organism>
<evidence type="ECO:0000313" key="4">
    <source>
        <dbReference type="EMBL" id="MDZ8160997.1"/>
    </source>
</evidence>
<evidence type="ECO:0000256" key="2">
    <source>
        <dbReference type="SAM" id="Phobius"/>
    </source>
</evidence>
<proteinExistence type="inferred from homology"/>
<keyword evidence="2" id="KW-0812">Transmembrane</keyword>
<feature type="domain" description="Protein kinase" evidence="3">
    <location>
        <begin position="219"/>
        <end position="530"/>
    </location>
</feature>
<dbReference type="RefSeq" id="WP_194423663.1">
    <property type="nucleotide sequence ID" value="NZ_BAAAPT010000001.1"/>
</dbReference>
<dbReference type="InterPro" id="IPR000719">
    <property type="entry name" value="Prot_kinase_dom"/>
</dbReference>
<keyword evidence="2" id="KW-0472">Membrane</keyword>
<dbReference type="SUPFAM" id="SSF56112">
    <property type="entry name" value="Protein kinase-like (PK-like)"/>
    <property type="match status" value="1"/>
</dbReference>
<reference evidence="4 5" key="1">
    <citation type="submission" date="2023-10" db="EMBL/GenBank/DDBJ databases">
        <title>Microbacterium xanthum sp. nov., isolated from seaweed.</title>
        <authorList>
            <person name="Lee S.D."/>
        </authorList>
    </citation>
    <scope>NUCLEOTIDE SEQUENCE [LARGE SCALE GENOMIC DNA]</scope>
    <source>
        <strain evidence="4 5">KCTC 19124</strain>
    </source>
</reference>
<sequence length="656" mass="71669">MWAWVAFILITLIFTVAAAWVSRRLLDGQVGWIRASITALVVFLACIPLATWAMRETDVLDLDDHVTVSGPIALAFLGLVLGWMFAIVVVVIVTLEFLWPSHRVTNPVTAIRDAFRRRDRARRYAQILAIASRHGLGAFQNRHGGDDELASALVAALNEAGVTFVKLGQVLSSREDVLPRDLVDALSTLQMDSTPIPWAEAEAAITAELGRPIDEVFASIDPQPLAAASVAQVHTARLRGDGDVPGDEVVVKIQRPRARAQVTTDLDILERLARTAEARTDWARDYGAVALAAEFSRALSDELDYRVEAANTEMLRGAIARSSSMTLAVPVLYDRWCTSRMIVQQRITGTPFSRIATDALDPADARRLADGVLESVFEQIAVRGVFHADLHPGNLILQDDGTVALIDFGAVGVSERSLRRMLIPLLLALSADDDVAATNVVLLMCAPETGTVDQVALQHDIGVILTRMQNAQVDENIFRALVDVLRRYRLSIPPSLLLVLRTLSSLEGTLRRLVPDYDMVGHALERAPHFARATFDPRNAALGAQAHLMLAGEELRRLPRRFENVTRSLEDGTFSVRLRSFEGAGERGWLEEQLNRFLVTVVGVALLATGISLTVSGDGPMLTGNVGAFPFLGSAVGLGGLLLIVRSLRRALRRRD</sequence>
<comment type="similarity">
    <text evidence="1">Belongs to the protein kinase superfamily. ADCK protein kinase family.</text>
</comment>
<dbReference type="PROSITE" id="PS50011">
    <property type="entry name" value="PROTEIN_KINASE_DOM"/>
    <property type="match status" value="1"/>
</dbReference>
<feature type="transmembrane region" description="Helical" evidence="2">
    <location>
        <begin position="597"/>
        <end position="615"/>
    </location>
</feature>
<comment type="caution">
    <text evidence="4">The sequence shown here is derived from an EMBL/GenBank/DDBJ whole genome shotgun (WGS) entry which is preliminary data.</text>
</comment>
<dbReference type="PANTHER" id="PTHR10566:SF113">
    <property type="entry name" value="PROTEIN ACTIVITY OF BC1 COMPLEX KINASE 7, CHLOROPLASTIC"/>
    <property type="match status" value="1"/>
</dbReference>